<dbReference type="InterPro" id="IPR047121">
    <property type="entry name" value="YjiB-like"/>
</dbReference>
<feature type="domain" description="Cupin type-1" evidence="2">
    <location>
        <begin position="57"/>
        <end position="114"/>
    </location>
</feature>
<dbReference type="Proteomes" id="UP000240624">
    <property type="component" value="Unassembled WGS sequence"/>
</dbReference>
<dbReference type="Pfam" id="PF00190">
    <property type="entry name" value="Cupin_1"/>
    <property type="match status" value="1"/>
</dbReference>
<dbReference type="CDD" id="cd02219">
    <property type="entry name" value="cupin_YjlB-like"/>
    <property type="match status" value="1"/>
</dbReference>
<evidence type="ECO:0000313" key="6">
    <source>
        <dbReference type="Proteomes" id="UP000240624"/>
    </source>
</evidence>
<dbReference type="PANTHER" id="PTHR36448:SF2">
    <property type="entry name" value="CUPIN TYPE-1 DOMAIN-CONTAINING PROTEIN"/>
    <property type="match status" value="1"/>
</dbReference>
<accession>A0A1X6YUR6</accession>
<dbReference type="AlphaFoldDB" id="A0A1X6YUR6"/>
<dbReference type="InterPro" id="IPR014710">
    <property type="entry name" value="RmlC-like_jellyroll"/>
</dbReference>
<dbReference type="PIRSF" id="PIRSF019307">
    <property type="entry name" value="UCP019307"/>
    <property type="match status" value="1"/>
</dbReference>
<reference evidence="3 6" key="2">
    <citation type="submission" date="2018-03" db="EMBL/GenBank/DDBJ databases">
        <title>Genomic Encyclopedia of Archaeal and Bacterial Type Strains, Phase II (KMG-II): from individual species to whole genera.</title>
        <authorList>
            <person name="Goeker M."/>
        </authorList>
    </citation>
    <scope>NUCLEOTIDE SEQUENCE [LARGE SCALE GENOMIC DNA]</scope>
    <source>
        <strain evidence="3 6">DSM 29956</strain>
    </source>
</reference>
<dbReference type="OrthoDB" id="9791759at2"/>
<evidence type="ECO:0000313" key="4">
    <source>
        <dbReference type="EMBL" id="SLN31329.1"/>
    </source>
</evidence>
<sequence>MSPVRRIRVAANGGIPNHPRWPALLHARAFAPEAAEALLRRHGWGGIWRWGVFDYHHFHPDAHEALLCVAGSARLRIGGEAGEDLDVVPGDALVLPAGFGHRCLESRPGFAVLGAYPPGQESPSVERAAADAGRRFGARIAALPCPERDPVTGGPMSETWPDTVADPPRK</sequence>
<evidence type="ECO:0000313" key="3">
    <source>
        <dbReference type="EMBL" id="PSK87569.1"/>
    </source>
</evidence>
<keyword evidence="6" id="KW-1185">Reference proteome</keyword>
<evidence type="ECO:0000313" key="5">
    <source>
        <dbReference type="Proteomes" id="UP000193495"/>
    </source>
</evidence>
<dbReference type="RefSeq" id="WP_085895522.1">
    <property type="nucleotide sequence ID" value="NZ_FWFY01000003.1"/>
</dbReference>
<dbReference type="Proteomes" id="UP000193495">
    <property type="component" value="Unassembled WGS sequence"/>
</dbReference>
<evidence type="ECO:0000259" key="2">
    <source>
        <dbReference type="Pfam" id="PF00190"/>
    </source>
</evidence>
<dbReference type="Gene3D" id="2.60.120.10">
    <property type="entry name" value="Jelly Rolls"/>
    <property type="match status" value="1"/>
</dbReference>
<feature type="region of interest" description="Disordered" evidence="1">
    <location>
        <begin position="145"/>
        <end position="170"/>
    </location>
</feature>
<dbReference type="InterPro" id="IPR014500">
    <property type="entry name" value="UCP019307_cupin"/>
</dbReference>
<gene>
    <name evidence="3" type="ORF">CLV79_10249</name>
    <name evidence="4" type="ORF">LOS8367_01133</name>
</gene>
<dbReference type="EMBL" id="PYGB01000002">
    <property type="protein sequence ID" value="PSK87569.1"/>
    <property type="molecule type" value="Genomic_DNA"/>
</dbReference>
<organism evidence="4 5">
    <name type="scientific">Limimaricola soesokkakensis</name>
    <dbReference type="NCBI Taxonomy" id="1343159"/>
    <lineage>
        <taxon>Bacteria</taxon>
        <taxon>Pseudomonadati</taxon>
        <taxon>Pseudomonadota</taxon>
        <taxon>Alphaproteobacteria</taxon>
        <taxon>Rhodobacterales</taxon>
        <taxon>Paracoccaceae</taxon>
        <taxon>Limimaricola</taxon>
    </lineage>
</organism>
<dbReference type="InterPro" id="IPR011051">
    <property type="entry name" value="RmlC_Cupin_sf"/>
</dbReference>
<protein>
    <submittedName>
        <fullName evidence="3">Uncharacterized protein YjlB</fullName>
    </submittedName>
</protein>
<reference evidence="4 5" key="1">
    <citation type="submission" date="2017-03" db="EMBL/GenBank/DDBJ databases">
        <authorList>
            <person name="Afonso C.L."/>
            <person name="Miller P.J."/>
            <person name="Scott M.A."/>
            <person name="Spackman E."/>
            <person name="Goraichik I."/>
            <person name="Dimitrov K.M."/>
            <person name="Suarez D.L."/>
            <person name="Swayne D.E."/>
        </authorList>
    </citation>
    <scope>NUCLEOTIDE SEQUENCE [LARGE SCALE GENOMIC DNA]</scope>
    <source>
        <strain evidence="4 5">CECT 8367</strain>
    </source>
</reference>
<proteinExistence type="predicted"/>
<name>A0A1X6YUR6_9RHOB</name>
<dbReference type="PANTHER" id="PTHR36448">
    <property type="entry name" value="BLR7373 PROTEIN"/>
    <property type="match status" value="1"/>
</dbReference>
<dbReference type="SUPFAM" id="SSF51182">
    <property type="entry name" value="RmlC-like cupins"/>
    <property type="match status" value="1"/>
</dbReference>
<dbReference type="InterPro" id="IPR006045">
    <property type="entry name" value="Cupin_1"/>
</dbReference>
<evidence type="ECO:0000256" key="1">
    <source>
        <dbReference type="SAM" id="MobiDB-lite"/>
    </source>
</evidence>
<dbReference type="EMBL" id="FWFY01000003">
    <property type="protein sequence ID" value="SLN31329.1"/>
    <property type="molecule type" value="Genomic_DNA"/>
</dbReference>